<evidence type="ECO:0000313" key="2">
    <source>
        <dbReference type="Proteomes" id="UP000308600"/>
    </source>
</evidence>
<proteinExistence type="predicted"/>
<dbReference type="Proteomes" id="UP000308600">
    <property type="component" value="Unassembled WGS sequence"/>
</dbReference>
<name>A0ACD3AKP3_9AGAR</name>
<reference evidence="1 2" key="1">
    <citation type="journal article" date="2019" name="Nat. Ecol. Evol.">
        <title>Megaphylogeny resolves global patterns of mushroom evolution.</title>
        <authorList>
            <person name="Varga T."/>
            <person name="Krizsan K."/>
            <person name="Foldi C."/>
            <person name="Dima B."/>
            <person name="Sanchez-Garcia M."/>
            <person name="Sanchez-Ramirez S."/>
            <person name="Szollosi G.J."/>
            <person name="Szarkandi J.G."/>
            <person name="Papp V."/>
            <person name="Albert L."/>
            <person name="Andreopoulos W."/>
            <person name="Angelini C."/>
            <person name="Antonin V."/>
            <person name="Barry K.W."/>
            <person name="Bougher N.L."/>
            <person name="Buchanan P."/>
            <person name="Buyck B."/>
            <person name="Bense V."/>
            <person name="Catcheside P."/>
            <person name="Chovatia M."/>
            <person name="Cooper J."/>
            <person name="Damon W."/>
            <person name="Desjardin D."/>
            <person name="Finy P."/>
            <person name="Geml J."/>
            <person name="Haridas S."/>
            <person name="Hughes K."/>
            <person name="Justo A."/>
            <person name="Karasinski D."/>
            <person name="Kautmanova I."/>
            <person name="Kiss B."/>
            <person name="Kocsube S."/>
            <person name="Kotiranta H."/>
            <person name="LaButti K.M."/>
            <person name="Lechner B.E."/>
            <person name="Liimatainen K."/>
            <person name="Lipzen A."/>
            <person name="Lukacs Z."/>
            <person name="Mihaltcheva S."/>
            <person name="Morgado L.N."/>
            <person name="Niskanen T."/>
            <person name="Noordeloos M.E."/>
            <person name="Ohm R.A."/>
            <person name="Ortiz-Santana B."/>
            <person name="Ovrebo C."/>
            <person name="Racz N."/>
            <person name="Riley R."/>
            <person name="Savchenko A."/>
            <person name="Shiryaev A."/>
            <person name="Soop K."/>
            <person name="Spirin V."/>
            <person name="Szebenyi C."/>
            <person name="Tomsovsky M."/>
            <person name="Tulloss R.E."/>
            <person name="Uehling J."/>
            <person name="Grigoriev I.V."/>
            <person name="Vagvolgyi C."/>
            <person name="Papp T."/>
            <person name="Martin F.M."/>
            <person name="Miettinen O."/>
            <person name="Hibbett D.S."/>
            <person name="Nagy L.G."/>
        </authorList>
    </citation>
    <scope>NUCLEOTIDE SEQUENCE [LARGE SCALE GENOMIC DNA]</scope>
    <source>
        <strain evidence="1 2">NL-1719</strain>
    </source>
</reference>
<sequence>MSTDTFPLTDIHAEERATIDQEIAELRSRIRILNSRRNHLLPIARIPPELITQIFSFTQGRNPGEIDYKYYDWTVVTQISSEWRNIAISSPELWTRMVQKGSGQLSQWAITSFSRSCAAPLCVDLINLNLVIKGNIMEFVFSVLSQMYRIQRLNISIMYGDSESLEWGRLKGFLETPAPRMEGLSIRAHTRREMFPPFRLFGGNAPALCELSLWRFQLHWNHSPSEHLTQLKLAGFDMGMPIRLQDLIDVLSITEHLQDLQVADRSVVFSPVVLPQHVQEAIPLPHLNTLSLIIDWEVCVALFSAVSIPSKTVISVTTWPRFEKTGGSWDDLFLTMSRSFIDGVVHFHLMDLLLTTPSLCKLELWEDSKLLITVRFDYDNPIICASALRIFTPNNLFSLSLRHYTDPADTWQSPDLVLHQSLETLLVEGPFVGWLLDYLQNNSGCLANLKSLSVALYWCGYSGTGSALQTLQFALQVWRQSLEGTKLKELELSGIHQREDEFAEILAAIGGLVDVVSIKRN</sequence>
<accession>A0ACD3AKP3</accession>
<organism evidence="1 2">
    <name type="scientific">Pluteus cervinus</name>
    <dbReference type="NCBI Taxonomy" id="181527"/>
    <lineage>
        <taxon>Eukaryota</taxon>
        <taxon>Fungi</taxon>
        <taxon>Dikarya</taxon>
        <taxon>Basidiomycota</taxon>
        <taxon>Agaricomycotina</taxon>
        <taxon>Agaricomycetes</taxon>
        <taxon>Agaricomycetidae</taxon>
        <taxon>Agaricales</taxon>
        <taxon>Pluteineae</taxon>
        <taxon>Pluteaceae</taxon>
        <taxon>Pluteus</taxon>
    </lineage>
</organism>
<protein>
    <submittedName>
        <fullName evidence="1">Uncharacterized protein</fullName>
    </submittedName>
</protein>
<evidence type="ECO:0000313" key="1">
    <source>
        <dbReference type="EMBL" id="TFK66162.1"/>
    </source>
</evidence>
<dbReference type="EMBL" id="ML208414">
    <property type="protein sequence ID" value="TFK66162.1"/>
    <property type="molecule type" value="Genomic_DNA"/>
</dbReference>
<gene>
    <name evidence="1" type="ORF">BDN72DRAFT_844713</name>
</gene>
<keyword evidence="2" id="KW-1185">Reference proteome</keyword>